<organism evidence="2 3">
    <name type="scientific">Gossypium australe</name>
    <dbReference type="NCBI Taxonomy" id="47621"/>
    <lineage>
        <taxon>Eukaryota</taxon>
        <taxon>Viridiplantae</taxon>
        <taxon>Streptophyta</taxon>
        <taxon>Embryophyta</taxon>
        <taxon>Tracheophyta</taxon>
        <taxon>Spermatophyta</taxon>
        <taxon>Magnoliopsida</taxon>
        <taxon>eudicotyledons</taxon>
        <taxon>Gunneridae</taxon>
        <taxon>Pentapetalae</taxon>
        <taxon>rosids</taxon>
        <taxon>malvids</taxon>
        <taxon>Malvales</taxon>
        <taxon>Malvaceae</taxon>
        <taxon>Malvoideae</taxon>
        <taxon>Gossypium</taxon>
    </lineage>
</organism>
<dbReference type="EMBL" id="SMMG02000003">
    <property type="protein sequence ID" value="KAA3479787.1"/>
    <property type="molecule type" value="Genomic_DNA"/>
</dbReference>
<proteinExistence type="predicted"/>
<evidence type="ECO:0000313" key="3">
    <source>
        <dbReference type="Proteomes" id="UP000325315"/>
    </source>
</evidence>
<comment type="caution">
    <text evidence="2">The sequence shown here is derived from an EMBL/GenBank/DDBJ whole genome shotgun (WGS) entry which is preliminary data.</text>
</comment>
<evidence type="ECO:0000313" key="2">
    <source>
        <dbReference type="EMBL" id="KAA3479787.1"/>
    </source>
</evidence>
<dbReference type="InterPro" id="IPR021109">
    <property type="entry name" value="Peptidase_aspartic_dom_sf"/>
</dbReference>
<dbReference type="OrthoDB" id="1937287at2759"/>
<dbReference type="PANTHER" id="PTHR33067">
    <property type="entry name" value="RNA-DIRECTED DNA POLYMERASE-RELATED"/>
    <property type="match status" value="1"/>
</dbReference>
<feature type="compositionally biased region" description="Basic and acidic residues" evidence="1">
    <location>
        <begin position="1"/>
        <end position="14"/>
    </location>
</feature>
<reference evidence="3" key="1">
    <citation type="journal article" date="2019" name="Plant Biotechnol. J.">
        <title>Genome sequencing of the Australian wild diploid species Gossypium australe highlights disease resistance and delayed gland morphogenesis.</title>
        <authorList>
            <person name="Cai Y."/>
            <person name="Cai X."/>
            <person name="Wang Q."/>
            <person name="Wang P."/>
            <person name="Zhang Y."/>
            <person name="Cai C."/>
            <person name="Xu Y."/>
            <person name="Wang K."/>
            <person name="Zhou Z."/>
            <person name="Wang C."/>
            <person name="Geng S."/>
            <person name="Li B."/>
            <person name="Dong Q."/>
            <person name="Hou Y."/>
            <person name="Wang H."/>
            <person name="Ai P."/>
            <person name="Liu Z."/>
            <person name="Yi F."/>
            <person name="Sun M."/>
            <person name="An G."/>
            <person name="Cheng J."/>
            <person name="Zhang Y."/>
            <person name="Shi Q."/>
            <person name="Xie Y."/>
            <person name="Shi X."/>
            <person name="Chang Y."/>
            <person name="Huang F."/>
            <person name="Chen Y."/>
            <person name="Hong S."/>
            <person name="Mi L."/>
            <person name="Sun Q."/>
            <person name="Zhang L."/>
            <person name="Zhou B."/>
            <person name="Peng R."/>
            <person name="Zhang X."/>
            <person name="Liu F."/>
        </authorList>
    </citation>
    <scope>NUCLEOTIDE SEQUENCE [LARGE SCALE GENOMIC DNA]</scope>
    <source>
        <strain evidence="3">cv. PA1801</strain>
    </source>
</reference>
<evidence type="ECO:0000256" key="1">
    <source>
        <dbReference type="SAM" id="MobiDB-lite"/>
    </source>
</evidence>
<dbReference type="Proteomes" id="UP000325315">
    <property type="component" value="Unassembled WGS sequence"/>
</dbReference>
<feature type="region of interest" description="Disordered" evidence="1">
    <location>
        <begin position="1"/>
        <end position="30"/>
    </location>
</feature>
<sequence>MLREKEVSVKDESTHTPSVGNGVVEKEVPESKPMHIELEDRIIPPPPLSPKPIPFLSRLEEKKKWDKQEFGDFFKMFKALNVNIPLLELIEKMPKYAKFLKDEEIERGEQIALNEKRNVIVSRRVTPKLKDQGNFTIPIEIAGASFGKALCDLGAKTNLIQLSIYRRLGLGELKETERVLEDVLVRVRQFIFPVDFIMLDFEENLEIFILLRRLFLATSKATIDVGRGELTMDIEGETKVFKCVELESKYKEVLIS</sequence>
<accession>A0A5B6WF48</accession>
<dbReference type="AlphaFoldDB" id="A0A5B6WF48"/>
<name>A0A5B6WF48_9ROSI</name>
<gene>
    <name evidence="2" type="ORF">EPI10_020271</name>
</gene>
<dbReference type="PANTHER" id="PTHR33067:SF31">
    <property type="entry name" value="RNA-DIRECTED DNA POLYMERASE"/>
    <property type="match status" value="1"/>
</dbReference>
<keyword evidence="3" id="KW-1185">Reference proteome</keyword>
<dbReference type="Gene3D" id="2.40.70.10">
    <property type="entry name" value="Acid Proteases"/>
    <property type="match status" value="1"/>
</dbReference>
<protein>
    <submittedName>
        <fullName evidence="2">DNA damage-inducible protein 1-like</fullName>
    </submittedName>
</protein>